<dbReference type="GO" id="GO:0008199">
    <property type="term" value="F:ferric iron binding"/>
    <property type="evidence" value="ECO:0007669"/>
    <property type="project" value="InterPro"/>
</dbReference>
<dbReference type="InterPro" id="IPR008331">
    <property type="entry name" value="Ferritin_DPS_dom"/>
</dbReference>
<dbReference type="PROSITE" id="PS00818">
    <property type="entry name" value="DPS_1"/>
    <property type="match status" value="1"/>
</dbReference>
<dbReference type="Proteomes" id="UP000028702">
    <property type="component" value="Unassembled WGS sequence"/>
</dbReference>
<dbReference type="InterPro" id="IPR012347">
    <property type="entry name" value="Ferritin-like"/>
</dbReference>
<dbReference type="PANTHER" id="PTHR42932:SF3">
    <property type="entry name" value="DNA PROTECTION DURING STARVATION PROTEIN"/>
    <property type="match status" value="1"/>
</dbReference>
<evidence type="ECO:0000256" key="1">
    <source>
        <dbReference type="ARBA" id="ARBA00009497"/>
    </source>
</evidence>
<gene>
    <name evidence="4" type="ORF">M2A_0150</name>
</gene>
<dbReference type="CDD" id="cd01043">
    <property type="entry name" value="DPS"/>
    <property type="match status" value="1"/>
</dbReference>
<dbReference type="GO" id="GO:0016722">
    <property type="term" value="F:oxidoreductase activity, acting on metal ions"/>
    <property type="evidence" value="ECO:0007669"/>
    <property type="project" value="InterPro"/>
</dbReference>
<dbReference type="STRING" id="1333998.M2A_0150"/>
<dbReference type="InterPro" id="IPR002177">
    <property type="entry name" value="DPS_DNA-bd"/>
</dbReference>
<dbReference type="eggNOG" id="COG0783">
    <property type="taxonomic scope" value="Bacteria"/>
</dbReference>
<dbReference type="AlphaFoldDB" id="A0A081B6I3"/>
<protein>
    <submittedName>
        <fullName evidence="4">Ferritin, Dps family protein</fullName>
    </submittedName>
</protein>
<dbReference type="InterPro" id="IPR023188">
    <property type="entry name" value="DPS_DNA-bd_CS"/>
</dbReference>
<dbReference type="PRINTS" id="PR01346">
    <property type="entry name" value="HELNAPAPROT"/>
</dbReference>
<dbReference type="RefSeq" id="WP_045442259.1">
    <property type="nucleotide sequence ID" value="NZ_BBIO01000001.1"/>
</dbReference>
<dbReference type="PANTHER" id="PTHR42932">
    <property type="entry name" value="GENERAL STRESS PROTEIN 20U"/>
    <property type="match status" value="1"/>
</dbReference>
<name>A0A081B6I3_9HYPH</name>
<evidence type="ECO:0000256" key="2">
    <source>
        <dbReference type="RuleBase" id="RU003875"/>
    </source>
</evidence>
<evidence type="ECO:0000313" key="4">
    <source>
        <dbReference type="EMBL" id="GAK43651.1"/>
    </source>
</evidence>
<evidence type="ECO:0000313" key="5">
    <source>
        <dbReference type="Proteomes" id="UP000028702"/>
    </source>
</evidence>
<organism evidence="4 5">
    <name type="scientific">Tepidicaulis marinus</name>
    <dbReference type="NCBI Taxonomy" id="1333998"/>
    <lineage>
        <taxon>Bacteria</taxon>
        <taxon>Pseudomonadati</taxon>
        <taxon>Pseudomonadota</taxon>
        <taxon>Alphaproteobacteria</taxon>
        <taxon>Hyphomicrobiales</taxon>
        <taxon>Parvibaculaceae</taxon>
        <taxon>Tepidicaulis</taxon>
    </lineage>
</organism>
<dbReference type="Pfam" id="PF00210">
    <property type="entry name" value="Ferritin"/>
    <property type="match status" value="1"/>
</dbReference>
<accession>A0A081B6I3</accession>
<dbReference type="PROSITE" id="PS00819">
    <property type="entry name" value="DPS_2"/>
    <property type="match status" value="1"/>
</dbReference>
<reference evidence="4 5" key="1">
    <citation type="submission" date="2014-07" db="EMBL/GenBank/DDBJ databases">
        <title>Tepidicaulis marinum gen. nov., sp. nov., a novel marine bacterium denitrifying nitrate to nitrous oxide strictly under microaerobic conditions.</title>
        <authorList>
            <person name="Takeuchi M."/>
            <person name="Yamagishi T."/>
            <person name="Kamagata Y."/>
            <person name="Oshima K."/>
            <person name="Hattori M."/>
            <person name="Katayama T."/>
            <person name="Hanada S."/>
            <person name="Tamaki H."/>
            <person name="Marumo K."/>
            <person name="Maeda H."/>
            <person name="Nedachi M."/>
            <person name="Iwasaki W."/>
            <person name="Suwa Y."/>
            <person name="Sakata S."/>
        </authorList>
    </citation>
    <scope>NUCLEOTIDE SEQUENCE [LARGE SCALE GENOMIC DNA]</scope>
    <source>
        <strain evidence="4 5">MA2</strain>
    </source>
</reference>
<comment type="similarity">
    <text evidence="1 2">Belongs to the Dps family.</text>
</comment>
<evidence type="ECO:0000259" key="3">
    <source>
        <dbReference type="Pfam" id="PF00210"/>
    </source>
</evidence>
<dbReference type="EMBL" id="BBIO01000001">
    <property type="protein sequence ID" value="GAK43651.1"/>
    <property type="molecule type" value="Genomic_DNA"/>
</dbReference>
<keyword evidence="5" id="KW-1185">Reference proteome</keyword>
<dbReference type="PIRSF" id="PIRSF005900">
    <property type="entry name" value="Dps"/>
    <property type="match status" value="1"/>
</dbReference>
<comment type="caution">
    <text evidence="4">The sequence shown here is derived from an EMBL/GenBank/DDBJ whole genome shotgun (WGS) entry which is preliminary data.</text>
</comment>
<feature type="domain" description="Ferritin/DPS" evidence="3">
    <location>
        <begin position="30"/>
        <end position="168"/>
    </location>
</feature>
<dbReference type="InterPro" id="IPR009078">
    <property type="entry name" value="Ferritin-like_SF"/>
</dbReference>
<sequence>MSKVAALKGNPRESQIHTGIKDEERKKLADALGGVLADTWVLLVKTQGFHWNVVGPHFYGLHKLTEEHYEDLFAALDDLGERIRALGHFAPQSLSEVSELSSIKEQENPASADKMIHQLIDNHEKIVRRLRNAAEHADSAGDKATDDLLTQRLEKHEEAIWMLRAIVSE</sequence>
<dbReference type="SUPFAM" id="SSF47240">
    <property type="entry name" value="Ferritin-like"/>
    <property type="match status" value="1"/>
</dbReference>
<dbReference type="Gene3D" id="1.20.1260.10">
    <property type="match status" value="1"/>
</dbReference>
<proteinExistence type="inferred from homology"/>